<evidence type="ECO:0000313" key="2">
    <source>
        <dbReference type="Proteomes" id="UP001596152"/>
    </source>
</evidence>
<dbReference type="EMBL" id="JBHSLF010000020">
    <property type="protein sequence ID" value="MFC5344412.1"/>
    <property type="molecule type" value="Genomic_DNA"/>
</dbReference>
<evidence type="ECO:0000313" key="1">
    <source>
        <dbReference type="EMBL" id="MFC5344412.1"/>
    </source>
</evidence>
<evidence type="ECO:0008006" key="3">
    <source>
        <dbReference type="Google" id="ProtNLM"/>
    </source>
</evidence>
<comment type="caution">
    <text evidence="1">The sequence shown here is derived from an EMBL/GenBank/DDBJ whole genome shotgun (WGS) entry which is preliminary data.</text>
</comment>
<dbReference type="RefSeq" id="WP_374037025.1">
    <property type="nucleotide sequence ID" value="NZ_CP169082.1"/>
</dbReference>
<sequence length="905" mass="96591">MIPPRPFAAAVVAGLALFGATEPARSQTLVGELAQAASPQPFSPDDLLFMEVTADGYQLAETMNVYGSRAGVFVPLGEFSRVLDFAVGVFPATGRAEGWFGSRETPISIDLRTREATVGTTVTRFEPGYAAMYDGDIYVRTDLLEKILPLKLRADINAQTLTVIPTQPLPFQERLAREQRAAGLSFGAVEAPPQRIETPYRAFTPPAFDVNLGGQIARDGSNQVRSYDLRMAGDLLYTGFQGFVGSNQDGELNTARVQFERKDPDGRALGFLGATRAGVGDVFTPSMSIGAGSVSGRGVYYTSAPLVALDLSTPLDLRGELPLGEDVELYVNEVLQATQATAAQGRYEFLDVPLTFGLNTIRLVFYGPQGQTREEVRRVNFGTGQVAAGAFVLRMGAVEQNRPVFEIGENTVTDMAVGPLRMSALFDYGLSPTLTLSGGGARYTPRRRETRDVGLLGLRSSLGSVAAQIDFARDDLGGEATNVGLAGRAFGVSVVGRHSEYSGDFIDETRQFGLTDTVALVRASDLRADAQVHIGSTALPVSLDMRRIERTDGTDLFTAQARTSAPIDRYYVSNSLGYESETLAEGRRYRLIGALDIATLIAARAQLRGGLSYELGPDAGIDTAYVNVDFPIREIGAVRVSVIQALRTFNATTVQASALYRAPRFDVSLTTAYETLNGEWTVGLRFGFGIGFDPFSQRYRVTRPGVSTGGSVALDAYVDADGDGVRDAGERPVRNVVLEAPSGAAVTGIDGQVLASGLGDGGGVRMRVNLEGVDDPFLVGPTGAVEVVPRPGQTAVVNYPMQITSEVEITVRLRRGGEARTLAAVNLKLVPDGGGEALSVRTDHGGVAFIEGVRPGRYRIELDPEQAQALGLSLEDAPEVVAPPSGGFVRAGDIFIRIPSTEPRA</sequence>
<protein>
    <recommendedName>
        <fullName evidence="3">Fimbrial biogenesis outer membrane usher protein</fullName>
    </recommendedName>
</protein>
<organism evidence="1 2">
    <name type="scientific">Brevundimonas staleyi</name>
    <dbReference type="NCBI Taxonomy" id="74326"/>
    <lineage>
        <taxon>Bacteria</taxon>
        <taxon>Pseudomonadati</taxon>
        <taxon>Pseudomonadota</taxon>
        <taxon>Alphaproteobacteria</taxon>
        <taxon>Caulobacterales</taxon>
        <taxon>Caulobacteraceae</taxon>
        <taxon>Brevundimonas</taxon>
    </lineage>
</organism>
<reference evidence="2" key="1">
    <citation type="journal article" date="2019" name="Int. J. Syst. Evol. Microbiol.">
        <title>The Global Catalogue of Microorganisms (GCM) 10K type strain sequencing project: providing services to taxonomists for standard genome sequencing and annotation.</title>
        <authorList>
            <consortium name="The Broad Institute Genomics Platform"/>
            <consortium name="The Broad Institute Genome Sequencing Center for Infectious Disease"/>
            <person name="Wu L."/>
            <person name="Ma J."/>
        </authorList>
    </citation>
    <scope>NUCLEOTIDE SEQUENCE [LARGE SCALE GENOMIC DNA]</scope>
    <source>
        <strain evidence="2">JCM 12125</strain>
    </source>
</reference>
<proteinExistence type="predicted"/>
<gene>
    <name evidence="1" type="ORF">ACFPIE_10825</name>
</gene>
<dbReference type="Proteomes" id="UP001596152">
    <property type="component" value="Unassembled WGS sequence"/>
</dbReference>
<name>A0ABW0FRS9_9CAUL</name>
<accession>A0ABW0FRS9</accession>
<keyword evidence="2" id="KW-1185">Reference proteome</keyword>